<dbReference type="Proteomes" id="UP001234178">
    <property type="component" value="Unassembled WGS sequence"/>
</dbReference>
<name>A0ABR0AUT4_9CRUS</name>
<evidence type="ECO:0000313" key="2">
    <source>
        <dbReference type="Proteomes" id="UP001234178"/>
    </source>
</evidence>
<comment type="caution">
    <text evidence="1">The sequence shown here is derived from an EMBL/GenBank/DDBJ whole genome shotgun (WGS) entry which is preliminary data.</text>
</comment>
<organism evidence="1 2">
    <name type="scientific">Daphnia magna</name>
    <dbReference type="NCBI Taxonomy" id="35525"/>
    <lineage>
        <taxon>Eukaryota</taxon>
        <taxon>Metazoa</taxon>
        <taxon>Ecdysozoa</taxon>
        <taxon>Arthropoda</taxon>
        <taxon>Crustacea</taxon>
        <taxon>Branchiopoda</taxon>
        <taxon>Diplostraca</taxon>
        <taxon>Cladocera</taxon>
        <taxon>Anomopoda</taxon>
        <taxon>Daphniidae</taxon>
        <taxon>Daphnia</taxon>
    </lineage>
</organism>
<evidence type="ECO:0000313" key="1">
    <source>
        <dbReference type="EMBL" id="KAK4028878.1"/>
    </source>
</evidence>
<sequence length="82" mass="9198">MASILSNHILFGNFKLSKLDALLIVAIFISRNERVFISLAKSSTTDNRNWRVTSLTKVMIHLLRCSSDMQLSIDGLCKGIDD</sequence>
<gene>
    <name evidence="1" type="ORF">OUZ56_021897</name>
</gene>
<protein>
    <submittedName>
        <fullName evidence="1">Uncharacterized protein</fullName>
    </submittedName>
</protein>
<dbReference type="EMBL" id="JAOYFB010000039">
    <property type="protein sequence ID" value="KAK4028878.1"/>
    <property type="molecule type" value="Genomic_DNA"/>
</dbReference>
<keyword evidence="2" id="KW-1185">Reference proteome</keyword>
<proteinExistence type="predicted"/>
<reference evidence="1 2" key="1">
    <citation type="journal article" date="2023" name="Nucleic Acids Res.">
        <title>The hologenome of Daphnia magna reveals possible DNA methylation and microbiome-mediated evolution of the host genome.</title>
        <authorList>
            <person name="Chaturvedi A."/>
            <person name="Li X."/>
            <person name="Dhandapani V."/>
            <person name="Marshall H."/>
            <person name="Kissane S."/>
            <person name="Cuenca-Cambronero M."/>
            <person name="Asole G."/>
            <person name="Calvet F."/>
            <person name="Ruiz-Romero M."/>
            <person name="Marangio P."/>
            <person name="Guigo R."/>
            <person name="Rago D."/>
            <person name="Mirbahai L."/>
            <person name="Eastwood N."/>
            <person name="Colbourne J.K."/>
            <person name="Zhou J."/>
            <person name="Mallon E."/>
            <person name="Orsini L."/>
        </authorList>
    </citation>
    <scope>NUCLEOTIDE SEQUENCE [LARGE SCALE GENOMIC DNA]</scope>
    <source>
        <strain evidence="1">LRV0_1</strain>
    </source>
</reference>
<accession>A0ABR0AUT4</accession>